<dbReference type="Proteomes" id="UP001054945">
    <property type="component" value="Unassembled WGS sequence"/>
</dbReference>
<gene>
    <name evidence="1" type="ORF">CEXT_584081</name>
</gene>
<dbReference type="AlphaFoldDB" id="A0AAV4SQZ7"/>
<name>A0AAV4SQZ7_CAEEX</name>
<evidence type="ECO:0000313" key="2">
    <source>
        <dbReference type="Proteomes" id="UP001054945"/>
    </source>
</evidence>
<organism evidence="1 2">
    <name type="scientific">Caerostris extrusa</name>
    <name type="common">Bark spider</name>
    <name type="synonym">Caerostris bankana</name>
    <dbReference type="NCBI Taxonomy" id="172846"/>
    <lineage>
        <taxon>Eukaryota</taxon>
        <taxon>Metazoa</taxon>
        <taxon>Ecdysozoa</taxon>
        <taxon>Arthropoda</taxon>
        <taxon>Chelicerata</taxon>
        <taxon>Arachnida</taxon>
        <taxon>Araneae</taxon>
        <taxon>Araneomorphae</taxon>
        <taxon>Entelegynae</taxon>
        <taxon>Araneoidea</taxon>
        <taxon>Araneidae</taxon>
        <taxon>Caerostris</taxon>
    </lineage>
</organism>
<sequence>MAQLLKEIHIWSSLAMKCLSINSVFLLFPSVVKHGWKDVKGTAIFFFSKHFLRRDASDIGFPNQINHSSLLWSNKSSSSIDACQRKNYRTCPAPPTLEPRFSASLRNSDSELQTEMFNGTEELD</sequence>
<evidence type="ECO:0000313" key="1">
    <source>
        <dbReference type="EMBL" id="GIY34877.1"/>
    </source>
</evidence>
<protein>
    <recommendedName>
        <fullName evidence="3">Ycf15</fullName>
    </recommendedName>
</protein>
<evidence type="ECO:0008006" key="3">
    <source>
        <dbReference type="Google" id="ProtNLM"/>
    </source>
</evidence>
<comment type="caution">
    <text evidence="1">The sequence shown here is derived from an EMBL/GenBank/DDBJ whole genome shotgun (WGS) entry which is preliminary data.</text>
</comment>
<reference evidence="1 2" key="1">
    <citation type="submission" date="2021-06" db="EMBL/GenBank/DDBJ databases">
        <title>Caerostris extrusa draft genome.</title>
        <authorList>
            <person name="Kono N."/>
            <person name="Arakawa K."/>
        </authorList>
    </citation>
    <scope>NUCLEOTIDE SEQUENCE [LARGE SCALE GENOMIC DNA]</scope>
</reference>
<proteinExistence type="predicted"/>
<accession>A0AAV4SQZ7</accession>
<keyword evidence="2" id="KW-1185">Reference proteome</keyword>
<dbReference type="EMBL" id="BPLR01009824">
    <property type="protein sequence ID" value="GIY34877.1"/>
    <property type="molecule type" value="Genomic_DNA"/>
</dbReference>